<dbReference type="RefSeq" id="WP_133156902.1">
    <property type="nucleotide sequence ID" value="NZ_CP037867.1"/>
</dbReference>
<dbReference type="KEGG" id="hpse:HPF_13805"/>
<gene>
    <name evidence="2" type="primary">copK</name>
    <name evidence="2" type="ORF">HPF_13805</name>
</gene>
<protein>
    <submittedName>
        <fullName evidence="2">Copper resistance protein K</fullName>
    </submittedName>
</protein>
<dbReference type="Proteomes" id="UP000293912">
    <property type="component" value="Chromosome"/>
</dbReference>
<reference evidence="2 3" key="1">
    <citation type="submission" date="2019-03" db="EMBL/GenBank/DDBJ databases">
        <authorList>
            <person name="Sebastian G."/>
            <person name="Baumann P."/>
            <person name="Ruckert C."/>
            <person name="Kalinowski J."/>
            <person name="Nebel B."/>
            <person name="Takors R."/>
            <person name="Blombach B."/>
        </authorList>
    </citation>
    <scope>NUCLEOTIDE SEQUENCE [LARGE SCALE GENOMIC DNA]</scope>
    <source>
        <strain evidence="2 3">DSM 1084</strain>
    </source>
</reference>
<evidence type="ECO:0000256" key="1">
    <source>
        <dbReference type="SAM" id="SignalP"/>
    </source>
</evidence>
<sequence length="94" mass="10146" precursor="true">MIRKFNIVVLSLAATLPAFAMDAAQSEAKQTVPLVNGETLYVFKDGNMAKANQFGRTAYLAKGEVVQSVDGQKISTVGNEVARLDILARKGHHN</sequence>
<accession>A0A4P6WYP1</accession>
<dbReference type="EMBL" id="CP037867">
    <property type="protein sequence ID" value="QBM28770.1"/>
    <property type="molecule type" value="Genomic_DNA"/>
</dbReference>
<dbReference type="Gene3D" id="2.40.10.300">
    <property type="entry name" value="Copper resistance protein K"/>
    <property type="match status" value="1"/>
</dbReference>
<feature type="signal peptide" evidence="1">
    <location>
        <begin position="1"/>
        <end position="20"/>
    </location>
</feature>
<proteinExistence type="predicted"/>
<dbReference type="GO" id="GO:0046872">
    <property type="term" value="F:metal ion binding"/>
    <property type="evidence" value="ECO:0007669"/>
    <property type="project" value="InterPro"/>
</dbReference>
<feature type="chain" id="PRO_5020510885" evidence="1">
    <location>
        <begin position="21"/>
        <end position="94"/>
    </location>
</feature>
<dbReference type="InterPro" id="IPR021604">
    <property type="entry name" value="CopK"/>
</dbReference>
<evidence type="ECO:0000313" key="2">
    <source>
        <dbReference type="EMBL" id="QBM28770.1"/>
    </source>
</evidence>
<name>A0A4P6WYP1_HYDPS</name>
<dbReference type="InterPro" id="IPR038644">
    <property type="entry name" value="CopK_sf"/>
</dbReference>
<keyword evidence="3" id="KW-1185">Reference proteome</keyword>
<evidence type="ECO:0000313" key="3">
    <source>
        <dbReference type="Proteomes" id="UP000293912"/>
    </source>
</evidence>
<organism evidence="2 3">
    <name type="scientific">Hydrogenophaga pseudoflava</name>
    <name type="common">Pseudomonas carboxydoflava</name>
    <dbReference type="NCBI Taxonomy" id="47421"/>
    <lineage>
        <taxon>Bacteria</taxon>
        <taxon>Pseudomonadati</taxon>
        <taxon>Pseudomonadota</taxon>
        <taxon>Betaproteobacteria</taxon>
        <taxon>Burkholderiales</taxon>
        <taxon>Comamonadaceae</taxon>
        <taxon>Hydrogenophaga</taxon>
    </lineage>
</organism>
<dbReference type="AlphaFoldDB" id="A0A4P6WYP1"/>
<keyword evidence="1" id="KW-0732">Signal</keyword>
<dbReference type="Pfam" id="PF11525">
    <property type="entry name" value="CopK"/>
    <property type="match status" value="1"/>
</dbReference>